<dbReference type="AlphaFoldDB" id="A0A623QE86"/>
<dbReference type="SUPFAM" id="SSF52540">
    <property type="entry name" value="P-loop containing nucleoside triphosphate hydrolases"/>
    <property type="match status" value="1"/>
</dbReference>
<dbReference type="EMBL" id="AALEYG010000031">
    <property type="protein sequence ID" value="ECZ3113771.1"/>
    <property type="molecule type" value="Genomic_DNA"/>
</dbReference>
<gene>
    <name evidence="2" type="ORF">F7N68_07510</name>
</gene>
<dbReference type="InterPro" id="IPR010285">
    <property type="entry name" value="DNA_helicase_pif1-like_DEAD"/>
</dbReference>
<evidence type="ECO:0000313" key="2">
    <source>
        <dbReference type="EMBL" id="ECZ3113771.1"/>
    </source>
</evidence>
<feature type="non-terminal residue" evidence="2">
    <location>
        <position position="167"/>
    </location>
</feature>
<reference evidence="2" key="1">
    <citation type="submission" date="2019-09" db="EMBL/GenBank/DDBJ databases">
        <authorList>
            <consortium name="NARMS: The National Antimicrobial Resistance Monitoring System"/>
        </authorList>
    </citation>
    <scope>NUCLEOTIDE SEQUENCE</scope>
    <source>
        <strain evidence="2">FSIS11924232</strain>
    </source>
</reference>
<proteinExistence type="predicted"/>
<sequence length="167" mass="19001">MFDKLEKILAYDNVFLSGGAGVGKSFLTNELIKSYRKQKKLAIALGSSALSAFNIGGVTLHSFFCLGYCDDMMKLSVLDRNQKQKEKLTKLKELLKTIELIIIDEISMVSANVFEMIGFRLKNSQFNGKILVVGDFFQLPPVIKEKKETLFNHSYYAFSSFFWQDLN</sequence>
<dbReference type="GO" id="GO:0006281">
    <property type="term" value="P:DNA repair"/>
    <property type="evidence" value="ECO:0007669"/>
    <property type="project" value="InterPro"/>
</dbReference>
<protein>
    <submittedName>
        <fullName evidence="2">AAA family ATPase</fullName>
    </submittedName>
</protein>
<dbReference type="InterPro" id="IPR027417">
    <property type="entry name" value="P-loop_NTPase"/>
</dbReference>
<feature type="domain" description="DNA helicase Pif1-like DEAD-box helicase" evidence="1">
    <location>
        <begin position="13"/>
        <end position="164"/>
    </location>
</feature>
<organism evidence="2">
    <name type="scientific">Campylobacter jejuni</name>
    <dbReference type="NCBI Taxonomy" id="197"/>
    <lineage>
        <taxon>Bacteria</taxon>
        <taxon>Pseudomonadati</taxon>
        <taxon>Campylobacterota</taxon>
        <taxon>Epsilonproteobacteria</taxon>
        <taxon>Campylobacterales</taxon>
        <taxon>Campylobacteraceae</taxon>
        <taxon>Campylobacter</taxon>
    </lineage>
</organism>
<evidence type="ECO:0000259" key="1">
    <source>
        <dbReference type="Pfam" id="PF05970"/>
    </source>
</evidence>
<accession>A0A623QE86</accession>
<dbReference type="GO" id="GO:0000723">
    <property type="term" value="P:telomere maintenance"/>
    <property type="evidence" value="ECO:0007669"/>
    <property type="project" value="InterPro"/>
</dbReference>
<dbReference type="Gene3D" id="3.40.50.300">
    <property type="entry name" value="P-loop containing nucleotide triphosphate hydrolases"/>
    <property type="match status" value="1"/>
</dbReference>
<name>A0A623QE86_CAMJU</name>
<dbReference type="PANTHER" id="PTHR47642:SF5">
    <property type="entry name" value="ATP-DEPENDENT DNA HELICASE"/>
    <property type="match status" value="1"/>
</dbReference>
<dbReference type="PANTHER" id="PTHR47642">
    <property type="entry name" value="ATP-DEPENDENT DNA HELICASE"/>
    <property type="match status" value="1"/>
</dbReference>
<comment type="caution">
    <text evidence="2">The sequence shown here is derived from an EMBL/GenBank/DDBJ whole genome shotgun (WGS) entry which is preliminary data.</text>
</comment>
<dbReference type="GO" id="GO:0003678">
    <property type="term" value="F:DNA helicase activity"/>
    <property type="evidence" value="ECO:0007669"/>
    <property type="project" value="InterPro"/>
</dbReference>
<dbReference type="Pfam" id="PF05970">
    <property type="entry name" value="PIF1"/>
    <property type="match status" value="1"/>
</dbReference>
<dbReference type="InterPro" id="IPR051055">
    <property type="entry name" value="PIF1_helicase"/>
</dbReference>